<protein>
    <recommendedName>
        <fullName evidence="11">CLIP domain-containing serine protease</fullName>
        <ecNumber evidence="11">3.4.21.-</ecNumber>
    </recommendedName>
</protein>
<dbReference type="EMBL" id="JABDTM020004809">
    <property type="protein sequence ID" value="KAH0822016.1"/>
    <property type="molecule type" value="Genomic_DNA"/>
</dbReference>
<dbReference type="EC" id="3.4.21.-" evidence="11"/>
<dbReference type="InterPro" id="IPR001254">
    <property type="entry name" value="Trypsin_dom"/>
</dbReference>
<evidence type="ECO:0000256" key="11">
    <source>
        <dbReference type="RuleBase" id="RU366078"/>
    </source>
</evidence>
<dbReference type="InterPro" id="IPR022700">
    <property type="entry name" value="CLIP"/>
</dbReference>
<keyword evidence="16" id="KW-1185">Reference proteome</keyword>
<dbReference type="GO" id="GO:0006508">
    <property type="term" value="P:proteolysis"/>
    <property type="evidence" value="ECO:0007669"/>
    <property type="project" value="UniProtKB-KW"/>
</dbReference>
<name>A0A8J6HUB2_TENMO</name>
<dbReference type="InterPro" id="IPR043504">
    <property type="entry name" value="Peptidase_S1_PA_chymotrypsin"/>
</dbReference>
<dbReference type="PRINTS" id="PR00722">
    <property type="entry name" value="CHYMOTRYPSIN"/>
</dbReference>
<comment type="domain">
    <text evidence="11">The clip domain consists of 35-55 residues which are 'knitted' together usually by 3 conserved disulfide bonds forming a clip-like compact structure.</text>
</comment>
<dbReference type="InterPro" id="IPR001314">
    <property type="entry name" value="Peptidase_S1A"/>
</dbReference>
<evidence type="ECO:0000259" key="14">
    <source>
        <dbReference type="PROSITE" id="PS51888"/>
    </source>
</evidence>
<reference evidence="15" key="2">
    <citation type="submission" date="2021-08" db="EMBL/GenBank/DDBJ databases">
        <authorList>
            <person name="Eriksson T."/>
        </authorList>
    </citation>
    <scope>NUCLEOTIDE SEQUENCE</scope>
    <source>
        <strain evidence="15">Stoneville</strain>
        <tissue evidence="15">Whole head</tissue>
    </source>
</reference>
<dbReference type="InterPro" id="IPR038565">
    <property type="entry name" value="CLIP_sf"/>
</dbReference>
<evidence type="ECO:0000256" key="10">
    <source>
        <dbReference type="ARBA" id="ARBA00024195"/>
    </source>
</evidence>
<feature type="signal peptide" evidence="12">
    <location>
        <begin position="1"/>
        <end position="15"/>
    </location>
</feature>
<dbReference type="AlphaFoldDB" id="A0A8J6HUB2"/>
<evidence type="ECO:0000313" key="15">
    <source>
        <dbReference type="EMBL" id="KAH0822016.1"/>
    </source>
</evidence>
<proteinExistence type="inferred from homology"/>
<dbReference type="InterPro" id="IPR009003">
    <property type="entry name" value="Peptidase_S1_PA"/>
</dbReference>
<evidence type="ECO:0000256" key="2">
    <source>
        <dbReference type="ARBA" id="ARBA00022723"/>
    </source>
</evidence>
<keyword evidence="3 12" id="KW-0732">Signal</keyword>
<evidence type="ECO:0000256" key="7">
    <source>
        <dbReference type="ARBA" id="ARBA00023145"/>
    </source>
</evidence>
<dbReference type="FunFam" id="2.40.10.10:FF:000078">
    <property type="entry name" value="Serine protease H137"/>
    <property type="match status" value="1"/>
</dbReference>
<dbReference type="PANTHER" id="PTHR24256">
    <property type="entry name" value="TRYPTASE-RELATED"/>
    <property type="match status" value="1"/>
</dbReference>
<feature type="chain" id="PRO_5035151211" description="CLIP domain-containing serine protease" evidence="12">
    <location>
        <begin position="16"/>
        <end position="375"/>
    </location>
</feature>
<keyword evidence="5 11" id="KW-0720">Serine protease</keyword>
<dbReference type="Gene3D" id="2.40.10.10">
    <property type="entry name" value="Trypsin-like serine proteases"/>
    <property type="match status" value="2"/>
</dbReference>
<gene>
    <name evidence="15" type="ORF">GEV33_000775</name>
</gene>
<comment type="subcellular location">
    <subcellularLocation>
        <location evidence="11">Secreted</location>
    </subcellularLocation>
</comment>
<dbReference type="SMART" id="SM00020">
    <property type="entry name" value="Tryp_SPc"/>
    <property type="match status" value="1"/>
</dbReference>
<dbReference type="SMART" id="SM00680">
    <property type="entry name" value="CLIP"/>
    <property type="match status" value="1"/>
</dbReference>
<keyword evidence="4 11" id="KW-0378">Hydrolase</keyword>
<dbReference type="PROSITE" id="PS50240">
    <property type="entry name" value="TRYPSIN_DOM"/>
    <property type="match status" value="1"/>
</dbReference>
<evidence type="ECO:0000259" key="13">
    <source>
        <dbReference type="PROSITE" id="PS50240"/>
    </source>
</evidence>
<feature type="domain" description="Clip" evidence="14">
    <location>
        <begin position="22"/>
        <end position="77"/>
    </location>
</feature>
<reference evidence="15" key="1">
    <citation type="journal article" date="2020" name="J Insects Food Feed">
        <title>The yellow mealworm (Tenebrio molitor) genome: a resource for the emerging insects as food and feed industry.</title>
        <authorList>
            <person name="Eriksson T."/>
            <person name="Andere A."/>
            <person name="Kelstrup H."/>
            <person name="Emery V."/>
            <person name="Picard C."/>
        </authorList>
    </citation>
    <scope>NUCLEOTIDE SEQUENCE</scope>
    <source>
        <strain evidence="15">Stoneville</strain>
        <tissue evidence="15">Whole head</tissue>
    </source>
</reference>
<keyword evidence="1 11" id="KW-0645">Protease</keyword>
<comment type="similarity">
    <text evidence="10 11">Belongs to the peptidase S1 family. CLIP subfamily.</text>
</comment>
<keyword evidence="2" id="KW-0479">Metal-binding</keyword>
<keyword evidence="9" id="KW-0325">Glycoprotein</keyword>
<evidence type="ECO:0000256" key="8">
    <source>
        <dbReference type="ARBA" id="ARBA00023157"/>
    </source>
</evidence>
<keyword evidence="6" id="KW-0106">Calcium</keyword>
<organism evidence="15 16">
    <name type="scientific">Tenebrio molitor</name>
    <name type="common">Yellow mealworm beetle</name>
    <dbReference type="NCBI Taxonomy" id="7067"/>
    <lineage>
        <taxon>Eukaryota</taxon>
        <taxon>Metazoa</taxon>
        <taxon>Ecdysozoa</taxon>
        <taxon>Arthropoda</taxon>
        <taxon>Hexapoda</taxon>
        <taxon>Insecta</taxon>
        <taxon>Pterygota</taxon>
        <taxon>Neoptera</taxon>
        <taxon>Endopterygota</taxon>
        <taxon>Coleoptera</taxon>
        <taxon>Polyphaga</taxon>
        <taxon>Cucujiformia</taxon>
        <taxon>Tenebrionidae</taxon>
        <taxon>Tenebrio</taxon>
    </lineage>
</organism>
<evidence type="ECO:0000256" key="9">
    <source>
        <dbReference type="ARBA" id="ARBA00023180"/>
    </source>
</evidence>
<evidence type="ECO:0000256" key="12">
    <source>
        <dbReference type="SAM" id="SignalP"/>
    </source>
</evidence>
<dbReference type="SUPFAM" id="SSF50494">
    <property type="entry name" value="Trypsin-like serine proteases"/>
    <property type="match status" value="1"/>
</dbReference>
<evidence type="ECO:0000256" key="5">
    <source>
        <dbReference type="ARBA" id="ARBA00022825"/>
    </source>
</evidence>
<keyword evidence="7" id="KW-0865">Zymogen</keyword>
<dbReference type="PROSITE" id="PS51888">
    <property type="entry name" value="CLIP"/>
    <property type="match status" value="1"/>
</dbReference>
<evidence type="ECO:0000256" key="4">
    <source>
        <dbReference type="ARBA" id="ARBA00022801"/>
    </source>
</evidence>
<dbReference type="InterPro" id="IPR018114">
    <property type="entry name" value="TRYPSIN_HIS"/>
</dbReference>
<dbReference type="Pfam" id="PF12032">
    <property type="entry name" value="CLIP"/>
    <property type="match status" value="1"/>
</dbReference>
<evidence type="ECO:0000256" key="3">
    <source>
        <dbReference type="ARBA" id="ARBA00022729"/>
    </source>
</evidence>
<dbReference type="InterPro" id="IPR051487">
    <property type="entry name" value="Ser/Thr_Proteases_Immune/Dev"/>
</dbReference>
<dbReference type="GO" id="GO:0051604">
    <property type="term" value="P:protein maturation"/>
    <property type="evidence" value="ECO:0007669"/>
    <property type="project" value="UniProtKB-ARBA"/>
</dbReference>
<evidence type="ECO:0000313" key="16">
    <source>
        <dbReference type="Proteomes" id="UP000719412"/>
    </source>
</evidence>
<comment type="caution">
    <text evidence="15">The sequence shown here is derived from an EMBL/GenBank/DDBJ whole genome shotgun (WGS) entry which is preliminary data.</text>
</comment>
<dbReference type="CDD" id="cd00190">
    <property type="entry name" value="Tryp_SPc"/>
    <property type="match status" value="1"/>
</dbReference>
<dbReference type="PROSITE" id="PS00134">
    <property type="entry name" value="TRYPSIN_HIS"/>
    <property type="match status" value="1"/>
</dbReference>
<dbReference type="FunFam" id="2.40.10.10:FF:000028">
    <property type="entry name" value="Serine protease easter"/>
    <property type="match status" value="1"/>
</dbReference>
<evidence type="ECO:0000256" key="6">
    <source>
        <dbReference type="ARBA" id="ARBA00022837"/>
    </source>
</evidence>
<accession>A0A8J6HUB2</accession>
<feature type="domain" description="Peptidase S1" evidence="13">
    <location>
        <begin position="118"/>
        <end position="374"/>
    </location>
</feature>
<sequence>MLGVLFFLHFLAVHAQLSKNHSCITPDRHLGSCVKVSFCKPILDLLDTVPQPFTESIRARLKAYQCGFSRKAATICCPATPIVLDDLEVPSRLPDVSNHRNINLLPKNCGHLDPVDKLVNDNKTGLFEFPWMALLSYQTGAGLRFECGGTIINDKHVLTAAHCITHIPHTLVGVRVGEHDIRTTTDCEEEGGEEVCAPPVQDLTIEKVTFHPEYDATFHTNDIAVIRVSPINLSLENSRPVCLPLAQTRDFNFTNKNVVVTGWGYTETGRHSPDLLQVELPIVPLEECKVIYKNLPTPITLNDNQICAGGKRSSDFCGGNGGGPLHALGLLFGEVRRVQQGIVSFGPTKCGEEPIPAVYTRVAAYMDWVLDNISP</sequence>
<keyword evidence="11" id="KW-0964">Secreted</keyword>
<keyword evidence="8" id="KW-1015">Disulfide bond</keyword>
<evidence type="ECO:0000256" key="1">
    <source>
        <dbReference type="ARBA" id="ARBA00022670"/>
    </source>
</evidence>
<dbReference type="Gene3D" id="3.30.1640.30">
    <property type="match status" value="1"/>
</dbReference>
<dbReference type="Proteomes" id="UP000719412">
    <property type="component" value="Unassembled WGS sequence"/>
</dbReference>
<dbReference type="GO" id="GO:0005576">
    <property type="term" value="C:extracellular region"/>
    <property type="evidence" value="ECO:0007669"/>
    <property type="project" value="UniProtKB-SubCell"/>
</dbReference>
<dbReference type="Pfam" id="PF00089">
    <property type="entry name" value="Trypsin"/>
    <property type="match status" value="1"/>
</dbReference>
<dbReference type="GO" id="GO:0046872">
    <property type="term" value="F:metal ion binding"/>
    <property type="evidence" value="ECO:0007669"/>
    <property type="project" value="UniProtKB-KW"/>
</dbReference>
<dbReference type="GO" id="GO:0004252">
    <property type="term" value="F:serine-type endopeptidase activity"/>
    <property type="evidence" value="ECO:0007669"/>
    <property type="project" value="UniProtKB-UniRule"/>
</dbReference>